<dbReference type="RefSeq" id="WP_319989473.1">
    <property type="nucleotide sequence ID" value="NZ_JAXAVV010000032.1"/>
</dbReference>
<reference evidence="1 2" key="1">
    <citation type="submission" date="2023-11" db="EMBL/GenBank/DDBJ databases">
        <title>Lentzea sokolovensis, sp. nov., Lentzea kristufkii, sp. nov., and Lentzea miocenensis, sp. nov., rare actinobacteria from Sokolov Coal Basin, Miocene lacustrine sediment, Czech Republic.</title>
        <authorList>
            <person name="Lara A."/>
            <person name="Kotroba L."/>
            <person name="Nouioui I."/>
            <person name="Neumann-Schaal M."/>
            <person name="Mast Y."/>
            <person name="Chronakova A."/>
        </authorList>
    </citation>
    <scope>NUCLEOTIDE SEQUENCE [LARGE SCALE GENOMIC DNA]</scope>
    <source>
        <strain evidence="1 2">BCCO 10_0798</strain>
    </source>
</reference>
<dbReference type="EMBL" id="JAXAVV010000032">
    <property type="protein sequence ID" value="MDX8055754.1"/>
    <property type="molecule type" value="Genomic_DNA"/>
</dbReference>
<accession>A0ABU4U666</accession>
<sequence>MSVSFVKALPHTVRDCPDGCDLPTVQVDPGFGDPVWVHAGTYEYRCPRTSQNERSRHA</sequence>
<organism evidence="1 2">
    <name type="scientific">Lentzea kristufekii</name>
    <dbReference type="NCBI Taxonomy" id="3095430"/>
    <lineage>
        <taxon>Bacteria</taxon>
        <taxon>Bacillati</taxon>
        <taxon>Actinomycetota</taxon>
        <taxon>Actinomycetes</taxon>
        <taxon>Pseudonocardiales</taxon>
        <taxon>Pseudonocardiaceae</taxon>
        <taxon>Lentzea</taxon>
    </lineage>
</organism>
<protein>
    <recommendedName>
        <fullName evidence="3">ATP-grasp target RiPP</fullName>
    </recommendedName>
</protein>
<gene>
    <name evidence="1" type="ORF">SK571_40800</name>
</gene>
<name>A0ABU4U666_9PSEU</name>
<evidence type="ECO:0000313" key="2">
    <source>
        <dbReference type="Proteomes" id="UP001271792"/>
    </source>
</evidence>
<evidence type="ECO:0008006" key="3">
    <source>
        <dbReference type="Google" id="ProtNLM"/>
    </source>
</evidence>
<keyword evidence="2" id="KW-1185">Reference proteome</keyword>
<comment type="caution">
    <text evidence="1">The sequence shown here is derived from an EMBL/GenBank/DDBJ whole genome shotgun (WGS) entry which is preliminary data.</text>
</comment>
<dbReference type="Proteomes" id="UP001271792">
    <property type="component" value="Unassembled WGS sequence"/>
</dbReference>
<proteinExistence type="predicted"/>
<evidence type="ECO:0000313" key="1">
    <source>
        <dbReference type="EMBL" id="MDX8055754.1"/>
    </source>
</evidence>